<organism evidence="5 6">
    <name type="scientific">Salinivibrio kushneri</name>
    <dbReference type="NCBI Taxonomy" id="1908198"/>
    <lineage>
        <taxon>Bacteria</taxon>
        <taxon>Pseudomonadati</taxon>
        <taxon>Pseudomonadota</taxon>
        <taxon>Gammaproteobacteria</taxon>
        <taxon>Vibrionales</taxon>
        <taxon>Vibrionaceae</taxon>
        <taxon>Salinivibrio</taxon>
    </lineage>
</organism>
<comment type="similarity">
    <text evidence="1 3 4">Belongs to the ArsC family.</text>
</comment>
<dbReference type="InterPro" id="IPR036249">
    <property type="entry name" value="Thioredoxin-like_sf"/>
</dbReference>
<dbReference type="InterPro" id="IPR006660">
    <property type="entry name" value="Arsenate_reductase-like"/>
</dbReference>
<dbReference type="CDD" id="cd03034">
    <property type="entry name" value="ArsC_ArsC"/>
    <property type="match status" value="1"/>
</dbReference>
<dbReference type="SUPFAM" id="SSF52833">
    <property type="entry name" value="Thioredoxin-like"/>
    <property type="match status" value="1"/>
</dbReference>
<dbReference type="PROSITE" id="PS51353">
    <property type="entry name" value="ARSC"/>
    <property type="match status" value="1"/>
</dbReference>
<comment type="catalytic activity">
    <reaction evidence="4">
        <text>[glutaredoxin]-dithiol + arsenate + glutathione + H(+) = glutathionyl-S-S-[glutaredoxin] + arsenite + H2O</text>
        <dbReference type="Rhea" id="RHEA:22016"/>
        <dbReference type="Rhea" id="RHEA-COMP:10729"/>
        <dbReference type="Rhea" id="RHEA-COMP:17668"/>
        <dbReference type="ChEBI" id="CHEBI:15377"/>
        <dbReference type="ChEBI" id="CHEBI:15378"/>
        <dbReference type="ChEBI" id="CHEBI:29242"/>
        <dbReference type="ChEBI" id="CHEBI:29950"/>
        <dbReference type="ChEBI" id="CHEBI:48597"/>
        <dbReference type="ChEBI" id="CHEBI:57925"/>
        <dbReference type="ChEBI" id="CHEBI:146199"/>
        <dbReference type="EC" id="1.20.4.1"/>
    </reaction>
</comment>
<dbReference type="Pfam" id="PF03960">
    <property type="entry name" value="ArsC"/>
    <property type="match status" value="1"/>
</dbReference>
<dbReference type="Gene3D" id="3.40.30.10">
    <property type="entry name" value="Glutaredoxin"/>
    <property type="match status" value="1"/>
</dbReference>
<gene>
    <name evidence="5" type="primary">arsC</name>
    <name evidence="5" type="ORF">N8M53_03590</name>
</gene>
<evidence type="ECO:0000313" key="5">
    <source>
        <dbReference type="EMBL" id="WBA09306.1"/>
    </source>
</evidence>
<dbReference type="AlphaFoldDB" id="A0AA47KLR2"/>
<evidence type="ECO:0000256" key="3">
    <source>
        <dbReference type="PROSITE-ProRule" id="PRU01282"/>
    </source>
</evidence>
<name>A0AA47KLR2_9GAMM</name>
<dbReference type="PANTHER" id="PTHR30041:SF4">
    <property type="entry name" value="ARSENATE REDUCTASE"/>
    <property type="match status" value="1"/>
</dbReference>
<dbReference type="RefSeq" id="WP_269579511.1">
    <property type="nucleotide sequence ID" value="NZ_CP114588.1"/>
</dbReference>
<evidence type="ECO:0000256" key="2">
    <source>
        <dbReference type="ARBA" id="ARBA00023002"/>
    </source>
</evidence>
<dbReference type="NCBIfam" id="TIGR00014">
    <property type="entry name" value="arsC"/>
    <property type="match status" value="1"/>
</dbReference>
<dbReference type="Proteomes" id="UP001164748">
    <property type="component" value="Chromosome"/>
</dbReference>
<dbReference type="EMBL" id="CP114588">
    <property type="protein sequence ID" value="WBA09306.1"/>
    <property type="molecule type" value="Genomic_DNA"/>
</dbReference>
<dbReference type="PANTHER" id="PTHR30041">
    <property type="entry name" value="ARSENATE REDUCTASE"/>
    <property type="match status" value="1"/>
</dbReference>
<evidence type="ECO:0000256" key="4">
    <source>
        <dbReference type="RuleBase" id="RU362029"/>
    </source>
</evidence>
<accession>A0AA47KLR2</accession>
<dbReference type="InterPro" id="IPR006659">
    <property type="entry name" value="Arsenate_reductase"/>
</dbReference>
<proteinExistence type="inferred from homology"/>
<protein>
    <recommendedName>
        <fullName evidence="4">Arsenate reductase</fullName>
        <ecNumber evidence="4">1.20.4.1</ecNumber>
    </recommendedName>
</protein>
<dbReference type="GO" id="GO:0008794">
    <property type="term" value="F:arsenate reductase (glutaredoxin) activity"/>
    <property type="evidence" value="ECO:0007669"/>
    <property type="project" value="UniProtKB-UniRule"/>
</dbReference>
<sequence length="118" mass="13118">MTTITLYHNPRCSKSRETLKLLESHGVTPTIIKYLENPLSAEALSMLKQQLGLNSFREMMRTKEADYKAANLGDASVDETQLLNAMVNNPKLVERPIAVKGEKAVIGRPPENVLALIK</sequence>
<evidence type="ECO:0000313" key="6">
    <source>
        <dbReference type="Proteomes" id="UP001164748"/>
    </source>
</evidence>
<dbReference type="EC" id="1.20.4.1" evidence="4"/>
<keyword evidence="2 4" id="KW-0560">Oxidoreductase</keyword>
<reference evidence="5" key="1">
    <citation type="submission" date="2022-09" db="EMBL/GenBank/DDBJ databases">
        <authorList>
            <person name="Li Z.-J."/>
        </authorList>
    </citation>
    <scope>NUCLEOTIDE SEQUENCE</scope>
    <source>
        <strain evidence="5">TGB11</strain>
    </source>
</reference>
<evidence type="ECO:0000256" key="1">
    <source>
        <dbReference type="ARBA" id="ARBA00007198"/>
    </source>
</evidence>